<dbReference type="Pfam" id="PF14960">
    <property type="entry name" value="ATP_synth_reg"/>
    <property type="match status" value="1"/>
</dbReference>
<feature type="compositionally biased region" description="Acidic residues" evidence="6">
    <location>
        <begin position="76"/>
        <end position="87"/>
    </location>
</feature>
<feature type="compositionally biased region" description="Polar residues" evidence="6">
    <location>
        <begin position="252"/>
        <end position="268"/>
    </location>
</feature>
<keyword evidence="7" id="KW-1185">Reference proteome</keyword>
<dbReference type="PANTHER" id="PTHR34038">
    <property type="entry name" value="ATP SYNTHASE MEMBRANE SUBUNIT DAPIT, MITOCHONDRIAL"/>
    <property type="match status" value="1"/>
</dbReference>
<evidence type="ECO:0000313" key="8">
    <source>
        <dbReference type="RefSeq" id="XP_030381590.1"/>
    </source>
</evidence>
<feature type="region of interest" description="Disordered" evidence="6">
    <location>
        <begin position="101"/>
        <end position="162"/>
    </location>
</feature>
<dbReference type="AlphaFoldDB" id="A0A6J2U113"/>
<proteinExistence type="predicted"/>
<feature type="region of interest" description="Disordered" evidence="6">
    <location>
        <begin position="252"/>
        <end position="282"/>
    </location>
</feature>
<dbReference type="InterPro" id="IPR009125">
    <property type="entry name" value="ATPMK"/>
</dbReference>
<feature type="compositionally biased region" description="Basic and acidic residues" evidence="6">
    <location>
        <begin position="150"/>
        <end position="161"/>
    </location>
</feature>
<evidence type="ECO:0000256" key="6">
    <source>
        <dbReference type="SAM" id="MobiDB-lite"/>
    </source>
</evidence>
<evidence type="ECO:0000256" key="2">
    <source>
        <dbReference type="ARBA" id="ARBA00022692"/>
    </source>
</evidence>
<dbReference type="GeneID" id="115629290"/>
<feature type="region of interest" description="Disordered" evidence="6">
    <location>
        <begin position="41"/>
        <end position="89"/>
    </location>
</feature>
<sequence length="329" mass="36037">MAEGFKKYFNSTTINGRANVAKATYASITLIYLFYRMRRGSGKNPPSDKTQQPACSCDKSKDTNPRLSDEPYSGIEDPDAGIDEPEPDCAVCRERAERAMTEYDEEHQRRSAKGKSKNNGCNGRDEPPTPPPPSSSPPSSGSGTPSRRKCPCEDPHRRVDSTAKMSAQLQRISIPGQEQQQTCHNISVPCTEQPTAVGDLMAQVPEAVYRVLRNVVDAVLGSAAVTTGSGTALGEAPDGAGIIPVHDHTAMSASTTNPQTHGQQFTKQQENETADFEDSGRSSDELLYEQHTRANRSVSPGPQVDHTHNRYRYFTDGFASDMFFENFEE</sequence>
<dbReference type="PANTHER" id="PTHR34038:SF1">
    <property type="entry name" value="ATP SYNTHASE MEMBRANE SUBUNIT K, MITOCHONDRIAL"/>
    <property type="match status" value="1"/>
</dbReference>
<organism evidence="7 8">
    <name type="scientific">Drosophila lebanonensis</name>
    <name type="common">Fruit fly</name>
    <name type="synonym">Scaptodrosophila lebanonensis</name>
    <dbReference type="NCBI Taxonomy" id="7225"/>
    <lineage>
        <taxon>Eukaryota</taxon>
        <taxon>Metazoa</taxon>
        <taxon>Ecdysozoa</taxon>
        <taxon>Arthropoda</taxon>
        <taxon>Hexapoda</taxon>
        <taxon>Insecta</taxon>
        <taxon>Pterygota</taxon>
        <taxon>Neoptera</taxon>
        <taxon>Endopterygota</taxon>
        <taxon>Diptera</taxon>
        <taxon>Brachycera</taxon>
        <taxon>Muscomorpha</taxon>
        <taxon>Ephydroidea</taxon>
        <taxon>Drosophilidae</taxon>
        <taxon>Scaptodrosophila</taxon>
    </lineage>
</organism>
<keyword evidence="3" id="KW-1133">Transmembrane helix</keyword>
<feature type="compositionally biased region" description="Basic and acidic residues" evidence="6">
    <location>
        <begin position="58"/>
        <end position="69"/>
    </location>
</feature>
<reference evidence="8" key="1">
    <citation type="submission" date="2025-08" db="UniProtKB">
        <authorList>
            <consortium name="RefSeq"/>
        </authorList>
    </citation>
    <scope>IDENTIFICATION</scope>
    <source>
        <strain evidence="8">11010-0011.00</strain>
        <tissue evidence="8">Whole body</tissue>
    </source>
</reference>
<comment type="subcellular location">
    <subcellularLocation>
        <location evidence="1">Mitochondrion membrane</location>
        <topology evidence="1">Single-pass membrane protein</topology>
    </subcellularLocation>
</comment>
<evidence type="ECO:0000256" key="5">
    <source>
        <dbReference type="ARBA" id="ARBA00023136"/>
    </source>
</evidence>
<keyword evidence="2" id="KW-0812">Transmembrane</keyword>
<evidence type="ECO:0000256" key="1">
    <source>
        <dbReference type="ARBA" id="ARBA00004304"/>
    </source>
</evidence>
<name>A0A6J2U113_DROLE</name>
<dbReference type="OrthoDB" id="9435504at2759"/>
<evidence type="ECO:0000256" key="3">
    <source>
        <dbReference type="ARBA" id="ARBA00022989"/>
    </source>
</evidence>
<dbReference type="Proteomes" id="UP000504634">
    <property type="component" value="Unplaced"/>
</dbReference>
<accession>A0A6J2U113</accession>
<evidence type="ECO:0000256" key="4">
    <source>
        <dbReference type="ARBA" id="ARBA00023128"/>
    </source>
</evidence>
<keyword evidence="4" id="KW-0496">Mitochondrion</keyword>
<evidence type="ECO:0000313" key="7">
    <source>
        <dbReference type="Proteomes" id="UP000504634"/>
    </source>
</evidence>
<gene>
    <name evidence="8" type="primary">LOC115629290</name>
</gene>
<dbReference type="GO" id="GO:0031966">
    <property type="term" value="C:mitochondrial membrane"/>
    <property type="evidence" value="ECO:0007669"/>
    <property type="project" value="UniProtKB-SubCell"/>
</dbReference>
<protein>
    <submittedName>
        <fullName evidence="8">Uncharacterized protein LOC115629290</fullName>
    </submittedName>
</protein>
<dbReference type="RefSeq" id="XP_030381590.1">
    <property type="nucleotide sequence ID" value="XM_030525730.1"/>
</dbReference>
<keyword evidence="5" id="KW-0472">Membrane</keyword>